<keyword evidence="2" id="KW-1185">Reference proteome</keyword>
<dbReference type="AlphaFoldDB" id="A0AAP0KDP6"/>
<dbReference type="Proteomes" id="UP001420932">
    <property type="component" value="Unassembled WGS sequence"/>
</dbReference>
<evidence type="ECO:0000313" key="2">
    <source>
        <dbReference type="Proteomes" id="UP001420932"/>
    </source>
</evidence>
<sequence>MSHSLRRSLSAGSLLPFDLEIENTCRRNSKVTRQRNQSSRVQLNDEQPLLMADHIGNPYAPHAPIAPYERQEEPIVIPPRQFVAPAGPYAPAAMLILSGVDNKEGKGLGVIVPSEVVLHCLHARIECDNVGDCGVFGNSGAAWISTRAWEMRELFKFNPASRIVA</sequence>
<accession>A0AAP0KDP6</accession>
<protein>
    <submittedName>
        <fullName evidence="1">Uncharacterized protein</fullName>
    </submittedName>
</protein>
<proteinExistence type="predicted"/>
<organism evidence="1 2">
    <name type="scientific">Stephania yunnanensis</name>
    <dbReference type="NCBI Taxonomy" id="152371"/>
    <lineage>
        <taxon>Eukaryota</taxon>
        <taxon>Viridiplantae</taxon>
        <taxon>Streptophyta</taxon>
        <taxon>Embryophyta</taxon>
        <taxon>Tracheophyta</taxon>
        <taxon>Spermatophyta</taxon>
        <taxon>Magnoliopsida</taxon>
        <taxon>Ranunculales</taxon>
        <taxon>Menispermaceae</taxon>
        <taxon>Menispermoideae</taxon>
        <taxon>Cissampelideae</taxon>
        <taxon>Stephania</taxon>
    </lineage>
</organism>
<comment type="caution">
    <text evidence="1">The sequence shown here is derived from an EMBL/GenBank/DDBJ whole genome shotgun (WGS) entry which is preliminary data.</text>
</comment>
<gene>
    <name evidence="1" type="ORF">Syun_009012</name>
</gene>
<dbReference type="EMBL" id="JBBNAF010000004">
    <property type="protein sequence ID" value="KAK9150703.1"/>
    <property type="molecule type" value="Genomic_DNA"/>
</dbReference>
<reference evidence="1 2" key="1">
    <citation type="submission" date="2024-01" db="EMBL/GenBank/DDBJ databases">
        <title>Genome assemblies of Stephania.</title>
        <authorList>
            <person name="Yang L."/>
        </authorList>
    </citation>
    <scope>NUCLEOTIDE SEQUENCE [LARGE SCALE GENOMIC DNA]</scope>
    <source>
        <strain evidence="1">YNDBR</strain>
        <tissue evidence="1">Leaf</tissue>
    </source>
</reference>
<evidence type="ECO:0000313" key="1">
    <source>
        <dbReference type="EMBL" id="KAK9150703.1"/>
    </source>
</evidence>
<name>A0AAP0KDP6_9MAGN</name>